<feature type="transmembrane region" description="Helical" evidence="2">
    <location>
        <begin position="470"/>
        <end position="488"/>
    </location>
</feature>
<sequence>MGSVEISIYAVSTELTEYDCIDLYLEIKDELEKKILEFNGTKDENILNKCAELDNYLNAKRLSYKKCDKYDVAKYTLNIENDIKNLLGKSAKYPKCSTKTIPDSESDKLNSETNQLCKSNQACENALDPLVKTEVESNCSEESSKKKCLLQENVTGDPKSSYTVIPGETGTQRDNSFIPGTPETSHSAVTALDTTTDDGIVALSGTHLHGGGNHNSDIKDNNDPYILSNINPYGEVLTYVKQNFNNYSEYTVVGNEAMELTEIQLLHKTPESTNIIRSRKSSSRQTSQDTGDSQISEVTHDSQTSEVTHDSQTSEVTERTTNQSTPRQSISTVPEVFPQDNHVQPAQKQSFYGQDRLEREFPNDPEGLTDLSIHANEESQFSEENLPNQENIDKGTKSALLGEVLTYSNLNNEDTSHSKSIQGSDNTVTISDEINKVDSDTESEDKSIISEGTFFDIFNVNFAEIPLTTYIKFVTTFLGSILLFMFLLKVK</sequence>
<feature type="region of interest" description="Disordered" evidence="1">
    <location>
        <begin position="159"/>
        <end position="185"/>
    </location>
</feature>
<accession>A0A1G4EBX5</accession>
<keyword evidence="2" id="KW-1133">Transmembrane helix</keyword>
<proteinExistence type="predicted"/>
<evidence type="ECO:0000256" key="1">
    <source>
        <dbReference type="SAM" id="MobiDB-lite"/>
    </source>
</evidence>
<keyword evidence="2" id="KW-0812">Transmembrane</keyword>
<dbReference type="VEuPathDB" id="PlasmoDB:PVX_105205"/>
<dbReference type="EMBL" id="FLYI01000034">
    <property type="protein sequence ID" value="SCA59814.1"/>
    <property type="molecule type" value="Genomic_DNA"/>
</dbReference>
<feature type="compositionally biased region" description="Polar residues" evidence="1">
    <location>
        <begin position="289"/>
        <end position="332"/>
    </location>
</feature>
<dbReference type="AlphaFoldDB" id="A0A1G4EBX5"/>
<gene>
    <name evidence="3" type="ORF">PVC01_000026800</name>
</gene>
<protein>
    <recommendedName>
        <fullName evidence="5">VIR protein</fullName>
    </recommendedName>
</protein>
<evidence type="ECO:0000313" key="4">
    <source>
        <dbReference type="Proteomes" id="UP000305196"/>
    </source>
</evidence>
<feature type="region of interest" description="Disordered" evidence="1">
    <location>
        <begin position="274"/>
        <end position="347"/>
    </location>
</feature>
<evidence type="ECO:0008006" key="5">
    <source>
        <dbReference type="Google" id="ProtNLM"/>
    </source>
</evidence>
<dbReference type="VEuPathDB" id="PlasmoDB:PVPAM_000005200"/>
<dbReference type="VEuPathDB" id="PlasmoDB:PVW1_140077400"/>
<reference evidence="3 4" key="1">
    <citation type="submission" date="2016-07" db="EMBL/GenBank/DDBJ databases">
        <authorList>
            <consortium name="Pathogen Informatics"/>
        </authorList>
    </citation>
    <scope>NUCLEOTIDE SEQUENCE [LARGE SCALE GENOMIC DNA]</scope>
</reference>
<name>A0A1G4EBX5_PLAVI</name>
<evidence type="ECO:0000256" key="2">
    <source>
        <dbReference type="SAM" id="Phobius"/>
    </source>
</evidence>
<keyword evidence="2" id="KW-0472">Membrane</keyword>
<organism evidence="3 4">
    <name type="scientific">Plasmodium vivax</name>
    <name type="common">malaria parasite P. vivax</name>
    <dbReference type="NCBI Taxonomy" id="5855"/>
    <lineage>
        <taxon>Eukaryota</taxon>
        <taxon>Sar</taxon>
        <taxon>Alveolata</taxon>
        <taxon>Apicomplexa</taxon>
        <taxon>Aconoidasida</taxon>
        <taxon>Haemosporida</taxon>
        <taxon>Plasmodiidae</taxon>
        <taxon>Plasmodium</taxon>
        <taxon>Plasmodium (Plasmodium)</taxon>
    </lineage>
</organism>
<feature type="compositionally biased region" description="Polar residues" evidence="1">
    <location>
        <begin position="159"/>
        <end position="175"/>
    </location>
</feature>
<dbReference type="VEuPathDB" id="PlasmoDB:PVP01_0300300"/>
<dbReference type="Proteomes" id="UP000305196">
    <property type="component" value="Unassembled WGS sequence"/>
</dbReference>
<evidence type="ECO:0000313" key="3">
    <source>
        <dbReference type="EMBL" id="SCA59814.1"/>
    </source>
</evidence>